<dbReference type="Pfam" id="PF01565">
    <property type="entry name" value="FAD_binding_4"/>
    <property type="match status" value="1"/>
</dbReference>
<evidence type="ECO:0000256" key="6">
    <source>
        <dbReference type="ARBA" id="ARBA00023242"/>
    </source>
</evidence>
<dbReference type="InterPro" id="IPR016166">
    <property type="entry name" value="FAD-bd_PCMH"/>
</dbReference>
<dbReference type="InterPro" id="IPR050416">
    <property type="entry name" value="FAD-linked_Oxidoreductase"/>
</dbReference>
<evidence type="ECO:0000313" key="10">
    <source>
        <dbReference type="EMBL" id="VIO62562.1"/>
    </source>
</evidence>
<name>A0A4E9EIG8_GIBZA</name>
<keyword evidence="4" id="KW-0274">FAD</keyword>
<dbReference type="Pfam" id="PF08031">
    <property type="entry name" value="BBE"/>
    <property type="match status" value="1"/>
</dbReference>
<evidence type="ECO:0000256" key="1">
    <source>
        <dbReference type="ARBA" id="ARBA00001974"/>
    </source>
</evidence>
<sequence length="1130" mass="125794">MVAPSAMLSGAEAMQMQMQAAPPRQRAQRQTSSCLECRRRKQKCSQGQPCTNCYRRFPTPECVYEVKSSRRASPLFPRPQLPTIADIQDGPYSHLNPAIIQSALYSIEGQSTSSASSPSGSYSPTASSSTSLSTQSTRSLWRPYQTLASPDGDTDKTIARSLQIIKKESIKSFKRSYLDEGMNKIESDDPMELGYSIAGSMTQLNYLPMRPTKLNKDLVRIHLSLLSRFKCSIDGQPDPTNEFMSVWVPCTMQDPLLLHIVLFTSACFLTETGDMPKKLRQIYQSHVYWMLNKQIGDANGWKNDTLMLAVVQMIADSWYWGETDHLMAHLKGLKRMVRMRGGLNQLGLRGYLAKMILIHDIAMALAHEIKPSMYGHPEFPFFDSRRTPIKTAYNTPLLCHWQSFRESSNSLQLHPSTAEILDTVRSLFSAVISLPRDASPDQTQIVRITATGFYDKIDGFPEQIPSFRGFRNSSRSSSVESPDQSPRSSRTDKSSSPLNLPDIMYIVVRKIALVYCKAISTRSPLSTACSEQDIMLIWRAIWESGLPTWKSVLGIFAWVMIPLCTNCHKIKFGRLIKTLTVSTMMSLGMDDWHLFLDISKTAFRIQRWLTEGDDASGTKQLMGGQAVVDQYDGFAMDNACPRYELPEYDEPFHKDEFNYLFGTMCNFDRLREDIAHGAVLLPEDEGYEETLQRWSSACMKRAAAVVMPSNSKEVSLAVKFAVSNQIPMTVCGGGHSSSGASSSEGMVIDLRKMRKVKVDTEAMTVEFEGGCLWEDVDNALERHGLATVGGVVNHTGVGGLTLGGGHGYLTPRHGLTIDNLLEADVVLADGTIVEASEDKDANLFWAIRGAGAQFGVVTRFLSRAHQQVKVWSGTLAYLPDKLPDLLRFANELHERPNTEGHCLALGIGFGPNGTTRIVSAIPLFHGPESDAKRYFAGLLQLESVADNTEMITTAKTNTLLNLAMDHGIRRLTGSGNVVMPLNIEAMLQTAQIFWEFCDVHGGMGKSVMAIEFFPTDKIREIAQDATAYANRGDYYDVLTLFGWEDPDHDGEVREFNRSICRKVRETNGYQADSGGHWSKGPVGVYINVEAGGISPNDAWGANLPRLRELKKKYDPQNVFNKWHSIAEDAS</sequence>
<dbReference type="EMBL" id="CAAKMV010000163">
    <property type="protein sequence ID" value="VIO62562.1"/>
    <property type="molecule type" value="Genomic_DNA"/>
</dbReference>
<feature type="region of interest" description="Disordered" evidence="7">
    <location>
        <begin position="1"/>
        <end position="33"/>
    </location>
</feature>
<dbReference type="Gene3D" id="3.30.43.10">
    <property type="entry name" value="Uridine Diphospho-n-acetylenolpyruvylglucosamine Reductase, domain 2"/>
    <property type="match status" value="1"/>
</dbReference>
<dbReference type="CDD" id="cd00067">
    <property type="entry name" value="GAL4"/>
    <property type="match status" value="1"/>
</dbReference>
<keyword evidence="5" id="KW-0560">Oxidoreductase</keyword>
<dbReference type="GO" id="GO:0071949">
    <property type="term" value="F:FAD binding"/>
    <property type="evidence" value="ECO:0007669"/>
    <property type="project" value="InterPro"/>
</dbReference>
<feature type="region of interest" description="Disordered" evidence="7">
    <location>
        <begin position="110"/>
        <end position="137"/>
    </location>
</feature>
<dbReference type="InterPro" id="IPR016164">
    <property type="entry name" value="FAD-linked_Oxase-like_C"/>
</dbReference>
<dbReference type="GO" id="GO:0008270">
    <property type="term" value="F:zinc ion binding"/>
    <property type="evidence" value="ECO:0007669"/>
    <property type="project" value="InterPro"/>
</dbReference>
<dbReference type="Pfam" id="PF11951">
    <property type="entry name" value="Fungal_trans_2"/>
    <property type="match status" value="1"/>
</dbReference>
<comment type="similarity">
    <text evidence="2">Belongs to the oxygen-dependent FAD-linked oxidoreductase family.</text>
</comment>
<feature type="region of interest" description="Disordered" evidence="7">
    <location>
        <begin position="466"/>
        <end position="496"/>
    </location>
</feature>
<dbReference type="PANTHER" id="PTHR42973">
    <property type="entry name" value="BINDING OXIDOREDUCTASE, PUTATIVE (AFU_ORTHOLOGUE AFUA_1G17690)-RELATED"/>
    <property type="match status" value="1"/>
</dbReference>
<evidence type="ECO:0000259" key="8">
    <source>
        <dbReference type="PROSITE" id="PS50048"/>
    </source>
</evidence>
<gene>
    <name evidence="10" type="ORF">FUG_LOCUS477501</name>
</gene>
<proteinExistence type="inferred from homology"/>
<protein>
    <recommendedName>
        <fullName evidence="11">FAD-binding PCMH-type domain-containing protein</fullName>
    </recommendedName>
</protein>
<dbReference type="InterPro" id="IPR001138">
    <property type="entry name" value="Zn2Cys6_DnaBD"/>
</dbReference>
<dbReference type="Gene3D" id="3.30.465.10">
    <property type="match status" value="1"/>
</dbReference>
<dbReference type="InterPro" id="IPR016169">
    <property type="entry name" value="FAD-bd_PCMH_sub2"/>
</dbReference>
<dbReference type="GO" id="GO:0000981">
    <property type="term" value="F:DNA-binding transcription factor activity, RNA polymerase II-specific"/>
    <property type="evidence" value="ECO:0007669"/>
    <property type="project" value="InterPro"/>
</dbReference>
<evidence type="ECO:0008006" key="11">
    <source>
        <dbReference type="Google" id="ProtNLM"/>
    </source>
</evidence>
<dbReference type="InterPro" id="IPR006094">
    <property type="entry name" value="Oxid_FAD_bind_N"/>
</dbReference>
<dbReference type="Gene3D" id="3.40.462.20">
    <property type="match status" value="1"/>
</dbReference>
<organism evidence="10">
    <name type="scientific">Gibberella zeae</name>
    <name type="common">Wheat head blight fungus</name>
    <name type="synonym">Fusarium graminearum</name>
    <dbReference type="NCBI Taxonomy" id="5518"/>
    <lineage>
        <taxon>Eukaryota</taxon>
        <taxon>Fungi</taxon>
        <taxon>Dikarya</taxon>
        <taxon>Ascomycota</taxon>
        <taxon>Pezizomycotina</taxon>
        <taxon>Sordariomycetes</taxon>
        <taxon>Hypocreomycetidae</taxon>
        <taxon>Hypocreales</taxon>
        <taxon>Nectriaceae</taxon>
        <taxon>Fusarium</taxon>
    </lineage>
</organism>
<keyword evidence="6" id="KW-0539">Nucleus</keyword>
<dbReference type="PANTHER" id="PTHR42973:SF39">
    <property type="entry name" value="FAD-BINDING PCMH-TYPE DOMAIN-CONTAINING PROTEIN"/>
    <property type="match status" value="1"/>
</dbReference>
<feature type="domain" description="FAD-binding PCMH-type" evidence="9">
    <location>
        <begin position="698"/>
        <end position="867"/>
    </location>
</feature>
<accession>A0A4E9EIG8</accession>
<dbReference type="SUPFAM" id="SSF56176">
    <property type="entry name" value="FAD-binding/transporter-associated domain-like"/>
    <property type="match status" value="1"/>
</dbReference>
<feature type="compositionally biased region" description="Low complexity" evidence="7">
    <location>
        <begin position="13"/>
        <end position="30"/>
    </location>
</feature>
<dbReference type="InterPro" id="IPR036864">
    <property type="entry name" value="Zn2-C6_fun-type_DNA-bd_sf"/>
</dbReference>
<evidence type="ECO:0000256" key="2">
    <source>
        <dbReference type="ARBA" id="ARBA00005466"/>
    </source>
</evidence>
<dbReference type="SUPFAM" id="SSF55103">
    <property type="entry name" value="FAD-linked oxidases, C-terminal domain"/>
    <property type="match status" value="1"/>
</dbReference>
<dbReference type="AlphaFoldDB" id="A0A4E9EIG8"/>
<dbReference type="PROSITE" id="PS51387">
    <property type="entry name" value="FAD_PCMH"/>
    <property type="match status" value="1"/>
</dbReference>
<evidence type="ECO:0000256" key="3">
    <source>
        <dbReference type="ARBA" id="ARBA00022630"/>
    </source>
</evidence>
<dbReference type="InterPro" id="IPR021858">
    <property type="entry name" value="Fun_TF"/>
</dbReference>
<comment type="cofactor">
    <cofactor evidence="1">
        <name>FAD</name>
        <dbReference type="ChEBI" id="CHEBI:57692"/>
    </cofactor>
</comment>
<dbReference type="PROSITE" id="PS50048">
    <property type="entry name" value="ZN2_CY6_FUNGAL_2"/>
    <property type="match status" value="1"/>
</dbReference>
<dbReference type="Pfam" id="PF00172">
    <property type="entry name" value="Zn_clus"/>
    <property type="match status" value="1"/>
</dbReference>
<reference evidence="10" key="1">
    <citation type="submission" date="2019-04" db="EMBL/GenBank/DDBJ databases">
        <authorList>
            <person name="Melise S."/>
            <person name="Noan J."/>
            <person name="Okalmin O."/>
        </authorList>
    </citation>
    <scope>NUCLEOTIDE SEQUENCE</scope>
    <source>
        <strain evidence="10">FN9</strain>
    </source>
</reference>
<dbReference type="SMART" id="SM00066">
    <property type="entry name" value="GAL4"/>
    <property type="match status" value="1"/>
</dbReference>
<evidence type="ECO:0000259" key="9">
    <source>
        <dbReference type="PROSITE" id="PS51387"/>
    </source>
</evidence>
<dbReference type="SUPFAM" id="SSF57701">
    <property type="entry name" value="Zn2/Cys6 DNA-binding domain"/>
    <property type="match status" value="1"/>
</dbReference>
<evidence type="ECO:0000256" key="7">
    <source>
        <dbReference type="SAM" id="MobiDB-lite"/>
    </source>
</evidence>
<evidence type="ECO:0000256" key="5">
    <source>
        <dbReference type="ARBA" id="ARBA00023002"/>
    </source>
</evidence>
<dbReference type="Gene3D" id="4.10.240.10">
    <property type="entry name" value="Zn(2)-C6 fungal-type DNA-binding domain"/>
    <property type="match status" value="1"/>
</dbReference>
<feature type="compositionally biased region" description="Low complexity" evidence="7">
    <location>
        <begin position="466"/>
        <end position="488"/>
    </location>
</feature>
<feature type="domain" description="Zn(2)-C6 fungal-type" evidence="8">
    <location>
        <begin position="33"/>
        <end position="64"/>
    </location>
</feature>
<dbReference type="PROSITE" id="PS00463">
    <property type="entry name" value="ZN2_CY6_FUNGAL_1"/>
    <property type="match status" value="1"/>
</dbReference>
<dbReference type="InterPro" id="IPR036318">
    <property type="entry name" value="FAD-bd_PCMH-like_sf"/>
</dbReference>
<dbReference type="GO" id="GO:0016491">
    <property type="term" value="F:oxidoreductase activity"/>
    <property type="evidence" value="ECO:0007669"/>
    <property type="project" value="UniProtKB-KW"/>
</dbReference>
<dbReference type="InterPro" id="IPR016167">
    <property type="entry name" value="FAD-bd_PCMH_sub1"/>
</dbReference>
<keyword evidence="3" id="KW-0285">Flavoprotein</keyword>
<dbReference type="InterPro" id="IPR012951">
    <property type="entry name" value="BBE"/>
</dbReference>
<evidence type="ECO:0000256" key="4">
    <source>
        <dbReference type="ARBA" id="ARBA00022827"/>
    </source>
</evidence>